<keyword evidence="2 5" id="KW-0812">Transmembrane</keyword>
<evidence type="ECO:0000256" key="2">
    <source>
        <dbReference type="ARBA" id="ARBA00022692"/>
    </source>
</evidence>
<dbReference type="Proteomes" id="UP001551210">
    <property type="component" value="Unassembled WGS sequence"/>
</dbReference>
<proteinExistence type="predicted"/>
<dbReference type="EMBL" id="JBEZAM010000027">
    <property type="protein sequence ID" value="MEU7295506.1"/>
    <property type="molecule type" value="Genomic_DNA"/>
</dbReference>
<reference evidence="6 7" key="1">
    <citation type="submission" date="2024-06" db="EMBL/GenBank/DDBJ databases">
        <title>The Natural Products Discovery Center: Release of the First 8490 Sequenced Strains for Exploring Actinobacteria Biosynthetic Diversity.</title>
        <authorList>
            <person name="Kalkreuter E."/>
            <person name="Kautsar S.A."/>
            <person name="Yang D."/>
            <person name="Bader C.D."/>
            <person name="Teijaro C.N."/>
            <person name="Fluegel L."/>
            <person name="Davis C.M."/>
            <person name="Simpson J.R."/>
            <person name="Lauterbach L."/>
            <person name="Steele A.D."/>
            <person name="Gui C."/>
            <person name="Meng S."/>
            <person name="Li G."/>
            <person name="Viehrig K."/>
            <person name="Ye F."/>
            <person name="Su P."/>
            <person name="Kiefer A.F."/>
            <person name="Nichols A."/>
            <person name="Cepeda A.J."/>
            <person name="Yan W."/>
            <person name="Fan B."/>
            <person name="Jiang Y."/>
            <person name="Adhikari A."/>
            <person name="Zheng C.-J."/>
            <person name="Schuster L."/>
            <person name="Cowan T.M."/>
            <person name="Smanski M.J."/>
            <person name="Chevrette M.G."/>
            <person name="De Carvalho L.P.S."/>
            <person name="Shen B."/>
        </authorList>
    </citation>
    <scope>NUCLEOTIDE SEQUENCE [LARGE SCALE GENOMIC DNA]</scope>
    <source>
        <strain evidence="6 7">NPDC045705</strain>
    </source>
</reference>
<name>A0ABV3D0U1_STREX</name>
<evidence type="ECO:0000313" key="6">
    <source>
        <dbReference type="EMBL" id="MEU7295506.1"/>
    </source>
</evidence>
<comment type="caution">
    <text evidence="6">The sequence shown here is derived from an EMBL/GenBank/DDBJ whole genome shotgun (WGS) entry which is preliminary data.</text>
</comment>
<evidence type="ECO:0000256" key="4">
    <source>
        <dbReference type="ARBA" id="ARBA00023136"/>
    </source>
</evidence>
<evidence type="ECO:0000256" key="3">
    <source>
        <dbReference type="ARBA" id="ARBA00022989"/>
    </source>
</evidence>
<organism evidence="6 7">
    <name type="scientific">Streptomyces exfoliatus</name>
    <name type="common">Streptomyces hydrogenans</name>
    <dbReference type="NCBI Taxonomy" id="1905"/>
    <lineage>
        <taxon>Bacteria</taxon>
        <taxon>Bacillati</taxon>
        <taxon>Actinomycetota</taxon>
        <taxon>Actinomycetes</taxon>
        <taxon>Kitasatosporales</taxon>
        <taxon>Streptomycetaceae</taxon>
        <taxon>Streptomyces</taxon>
    </lineage>
</organism>
<evidence type="ECO:0000313" key="7">
    <source>
        <dbReference type="Proteomes" id="UP001551210"/>
    </source>
</evidence>
<protein>
    <submittedName>
        <fullName evidence="6">DoxX family protein</fullName>
    </submittedName>
</protein>
<comment type="subcellular location">
    <subcellularLocation>
        <location evidence="1">Membrane</location>
        <topology evidence="1">Multi-pass membrane protein</topology>
    </subcellularLocation>
</comment>
<dbReference type="Pfam" id="PF13564">
    <property type="entry name" value="DoxX_2"/>
    <property type="match status" value="1"/>
</dbReference>
<dbReference type="RefSeq" id="WP_318206413.1">
    <property type="nucleotide sequence ID" value="NZ_JBEZAM010000027.1"/>
</dbReference>
<feature type="transmembrane region" description="Helical" evidence="5">
    <location>
        <begin position="6"/>
        <end position="26"/>
    </location>
</feature>
<keyword evidence="4 5" id="KW-0472">Membrane</keyword>
<accession>A0ABV3D0U1</accession>
<feature type="transmembrane region" description="Helical" evidence="5">
    <location>
        <begin position="47"/>
        <end position="68"/>
    </location>
</feature>
<dbReference type="InterPro" id="IPR032808">
    <property type="entry name" value="DoxX"/>
</dbReference>
<feature type="transmembrane region" description="Helical" evidence="5">
    <location>
        <begin position="74"/>
        <end position="93"/>
    </location>
</feature>
<evidence type="ECO:0000256" key="1">
    <source>
        <dbReference type="ARBA" id="ARBA00004141"/>
    </source>
</evidence>
<keyword evidence="7" id="KW-1185">Reference proteome</keyword>
<feature type="transmembrane region" description="Helical" evidence="5">
    <location>
        <begin position="100"/>
        <end position="121"/>
    </location>
</feature>
<evidence type="ECO:0000256" key="5">
    <source>
        <dbReference type="SAM" id="Phobius"/>
    </source>
</evidence>
<sequence>MNLALWIVTGLLAAAYLLGGAFKVITPKEKIAASGPSARWAEDFSAGGIKTIGALEVLAAVGLVLPAVLGNAPVLVPLAALGLVLMMTGAAITRIRRHETTFMVVDLVYLALAAFVMWGRFGPESFTA</sequence>
<gene>
    <name evidence="6" type="ORF">AB0A76_20160</name>
</gene>
<keyword evidence="3 5" id="KW-1133">Transmembrane helix</keyword>